<evidence type="ECO:0000313" key="7">
    <source>
        <dbReference type="Proteomes" id="UP001158598"/>
    </source>
</evidence>
<evidence type="ECO:0000256" key="2">
    <source>
        <dbReference type="ARBA" id="ARBA00022519"/>
    </source>
</evidence>
<dbReference type="InterPro" id="IPR009993">
    <property type="entry name" value="WecF"/>
</dbReference>
<name>A0AA35UFI3_METCP</name>
<reference evidence="6" key="1">
    <citation type="submission" date="2023-03" db="EMBL/GenBank/DDBJ databases">
        <authorList>
            <person name="Pearce D."/>
        </authorList>
    </citation>
    <scope>NUCLEOTIDE SEQUENCE</scope>
    <source>
        <strain evidence="6">Mc</strain>
    </source>
</reference>
<dbReference type="GO" id="GO:0102031">
    <property type="term" value="F:4-acetamido-4,6-dideoxy-D-galactose transferase activity"/>
    <property type="evidence" value="ECO:0007669"/>
    <property type="project" value="UniProtKB-EC"/>
</dbReference>
<dbReference type="GO" id="GO:0008417">
    <property type="term" value="F:fucosyltransferase activity"/>
    <property type="evidence" value="ECO:0007669"/>
    <property type="project" value="InterPro"/>
</dbReference>
<keyword evidence="4 6" id="KW-0808">Transferase</keyword>
<dbReference type="Pfam" id="PF07429">
    <property type="entry name" value="Glyco_transf_56"/>
    <property type="match status" value="1"/>
</dbReference>
<protein>
    <submittedName>
        <fullName evidence="6">dTDP-N-acetylfucosamine:lipid II N-acetylfucosaminyltransferase</fullName>
        <ecNumber evidence="6">2.4.1.325</ecNumber>
    </submittedName>
</protein>
<evidence type="ECO:0000256" key="4">
    <source>
        <dbReference type="ARBA" id="ARBA00022679"/>
    </source>
</evidence>
<sequence length="361" mass="41111">MNRWVILGKNRPLHYIKSDQVGFLSINKAKSLVREKEYGAVVIHGLDSALPLLEDISEDKKVVWLGWGYDYYGRLLSQAFPDGLYLRTTKSLIATAPKRPFIRRLVSAGKSAIKKAIGRQVTYSPRLLGRVDIFSPVLDIEYQMACDMNPWFKPEYTTWNYGSAEEDFYTAGVDGHPLGGNILVGNSATPENNHLELFEILRRHIDLTGRNIIVPLNYGDPWYKEKIISIGHGMFGAQFVPLTDYMEKDAYIHLLHSCGHVFMNHLRQQALGNICIMMLKGAKVYMNSASPLYRWLENKGAIIQSLSDFSEKPECSILRPLSESQKAVNVKVINGHWGRDIQRQRTRKLIELALSMRLADR</sequence>
<evidence type="ECO:0000256" key="5">
    <source>
        <dbReference type="ARBA" id="ARBA00023136"/>
    </source>
</evidence>
<keyword evidence="3 6" id="KW-0328">Glycosyltransferase</keyword>
<keyword evidence="2" id="KW-0997">Cell inner membrane</keyword>
<dbReference type="EC" id="2.4.1.325" evidence="6"/>
<dbReference type="AlphaFoldDB" id="A0AA35UFI3"/>
<accession>A0AA35UFI3</accession>
<proteinExistence type="predicted"/>
<dbReference type="EMBL" id="OX458332">
    <property type="protein sequence ID" value="CAI8723664.1"/>
    <property type="molecule type" value="Genomic_DNA"/>
</dbReference>
<organism evidence="6 7">
    <name type="scientific">Methylococcus capsulatus</name>
    <dbReference type="NCBI Taxonomy" id="414"/>
    <lineage>
        <taxon>Bacteria</taxon>
        <taxon>Pseudomonadati</taxon>
        <taxon>Pseudomonadota</taxon>
        <taxon>Gammaproteobacteria</taxon>
        <taxon>Methylococcales</taxon>
        <taxon>Methylococcaceae</taxon>
        <taxon>Methylococcus</taxon>
    </lineage>
</organism>
<evidence type="ECO:0000313" key="6">
    <source>
        <dbReference type="EMBL" id="CAI8723664.1"/>
    </source>
</evidence>
<keyword evidence="5" id="KW-0472">Membrane</keyword>
<evidence type="ECO:0000256" key="1">
    <source>
        <dbReference type="ARBA" id="ARBA00022475"/>
    </source>
</evidence>
<evidence type="ECO:0000256" key="3">
    <source>
        <dbReference type="ARBA" id="ARBA00022676"/>
    </source>
</evidence>
<gene>
    <name evidence="6" type="ORF">MCNOR_0141</name>
</gene>
<dbReference type="GO" id="GO:0009246">
    <property type="term" value="P:enterobacterial common antigen biosynthetic process"/>
    <property type="evidence" value="ECO:0007669"/>
    <property type="project" value="InterPro"/>
</dbReference>
<dbReference type="Proteomes" id="UP001158598">
    <property type="component" value="Chromosome"/>
</dbReference>
<keyword evidence="1" id="KW-1003">Cell membrane</keyword>